<dbReference type="RefSeq" id="WP_223995232.1">
    <property type="nucleotide sequence ID" value="NZ_CAJZAG010000016.1"/>
</dbReference>
<dbReference type="EMBL" id="CAJZAG010000016">
    <property type="protein sequence ID" value="CAG9185914.1"/>
    <property type="molecule type" value="Genomic_DNA"/>
</dbReference>
<accession>A0ABN7ZJF6</accession>
<organism evidence="1 2">
    <name type="scientific">Cupriavidus pampae</name>
    <dbReference type="NCBI Taxonomy" id="659251"/>
    <lineage>
        <taxon>Bacteria</taxon>
        <taxon>Pseudomonadati</taxon>
        <taxon>Pseudomonadota</taxon>
        <taxon>Betaproteobacteria</taxon>
        <taxon>Burkholderiales</taxon>
        <taxon>Burkholderiaceae</taxon>
        <taxon>Cupriavidus</taxon>
    </lineage>
</organism>
<dbReference type="Proteomes" id="UP000706525">
    <property type="component" value="Unassembled WGS sequence"/>
</dbReference>
<sequence length="220" mass="23752">MNIFKLRIATLQLDASPAGKVVARETVSAQVEADAIVARARGKAARILCSARRARADARRQARERLVEAEIASIARANEAAVAAAHEAAAEALRWTVHADHIEETLARRVERQCRDLVRRVVVQFAGEADRGALIAARVAAELDRVKVHESLTIFVSTCDAEVVRHAVGAAPARGIAIQIDASLPPGSARLESPYLYIALDLDAHLRLLLDTLSAPPERS</sequence>
<gene>
    <name evidence="1" type="ORF">LMG32289_06158</name>
</gene>
<comment type="caution">
    <text evidence="1">The sequence shown here is derived from an EMBL/GenBank/DDBJ whole genome shotgun (WGS) entry which is preliminary data.</text>
</comment>
<keyword evidence="2" id="KW-1185">Reference proteome</keyword>
<evidence type="ECO:0000313" key="1">
    <source>
        <dbReference type="EMBL" id="CAG9185914.1"/>
    </source>
</evidence>
<name>A0ABN7ZJF6_9BURK</name>
<proteinExistence type="predicted"/>
<evidence type="ECO:0000313" key="2">
    <source>
        <dbReference type="Proteomes" id="UP000706525"/>
    </source>
</evidence>
<reference evidence="1 2" key="1">
    <citation type="submission" date="2021-08" db="EMBL/GenBank/DDBJ databases">
        <authorList>
            <person name="Peeters C."/>
        </authorList>
    </citation>
    <scope>NUCLEOTIDE SEQUENCE [LARGE SCALE GENOMIC DNA]</scope>
    <source>
        <strain evidence="1 2">LMG 32289</strain>
    </source>
</reference>
<protein>
    <submittedName>
        <fullName evidence="1">Uncharacterized protein</fullName>
    </submittedName>
</protein>